<dbReference type="Proteomes" id="UP000242715">
    <property type="component" value="Unassembled WGS sequence"/>
</dbReference>
<protein>
    <recommendedName>
        <fullName evidence="3">Reverse transcriptase zinc-binding domain-containing protein</fullName>
    </recommendedName>
</protein>
<proteinExistence type="predicted"/>
<dbReference type="GO" id="GO:0003676">
    <property type="term" value="F:nucleic acid binding"/>
    <property type="evidence" value="ECO:0007669"/>
    <property type="project" value="InterPro"/>
</dbReference>
<dbReference type="OrthoDB" id="1435349at2759"/>
<evidence type="ECO:0000313" key="2">
    <source>
        <dbReference type="Proteomes" id="UP000242715"/>
    </source>
</evidence>
<dbReference type="Gene3D" id="3.30.420.10">
    <property type="entry name" value="Ribonuclease H-like superfamily/Ribonuclease H"/>
    <property type="match status" value="1"/>
</dbReference>
<dbReference type="PANTHER" id="PTHR36617:SF5">
    <property type="entry name" value="OS05G0421675 PROTEIN"/>
    <property type="match status" value="1"/>
</dbReference>
<reference evidence="2" key="1">
    <citation type="journal article" date="2017" name="Front. Plant Sci.">
        <title>Climate Clever Clovers: New Paradigm to Reduce the Environmental Footprint of Ruminants by Breeding Low Methanogenic Forages Utilizing Haplotype Variation.</title>
        <authorList>
            <person name="Kaur P."/>
            <person name="Appels R."/>
            <person name="Bayer P.E."/>
            <person name="Keeble-Gagnere G."/>
            <person name="Wang J."/>
            <person name="Hirakawa H."/>
            <person name="Shirasawa K."/>
            <person name="Vercoe P."/>
            <person name="Stefanova K."/>
            <person name="Durmic Z."/>
            <person name="Nichols P."/>
            <person name="Revell C."/>
            <person name="Isobe S.N."/>
            <person name="Edwards D."/>
            <person name="Erskine W."/>
        </authorList>
    </citation>
    <scope>NUCLEOTIDE SEQUENCE [LARGE SCALE GENOMIC DNA]</scope>
    <source>
        <strain evidence="2">cv. Daliak</strain>
    </source>
</reference>
<evidence type="ECO:0008006" key="3">
    <source>
        <dbReference type="Google" id="ProtNLM"/>
    </source>
</evidence>
<organism evidence="1 2">
    <name type="scientific">Trifolium subterraneum</name>
    <name type="common">Subterranean clover</name>
    <dbReference type="NCBI Taxonomy" id="3900"/>
    <lineage>
        <taxon>Eukaryota</taxon>
        <taxon>Viridiplantae</taxon>
        <taxon>Streptophyta</taxon>
        <taxon>Embryophyta</taxon>
        <taxon>Tracheophyta</taxon>
        <taxon>Spermatophyta</taxon>
        <taxon>Magnoliopsida</taxon>
        <taxon>eudicotyledons</taxon>
        <taxon>Gunneridae</taxon>
        <taxon>Pentapetalae</taxon>
        <taxon>rosids</taxon>
        <taxon>fabids</taxon>
        <taxon>Fabales</taxon>
        <taxon>Fabaceae</taxon>
        <taxon>Papilionoideae</taxon>
        <taxon>50 kb inversion clade</taxon>
        <taxon>NPAAA clade</taxon>
        <taxon>Hologalegina</taxon>
        <taxon>IRL clade</taxon>
        <taxon>Trifolieae</taxon>
        <taxon>Trifolium</taxon>
    </lineage>
</organism>
<keyword evidence="2" id="KW-1185">Reference proteome</keyword>
<dbReference type="InterPro" id="IPR036397">
    <property type="entry name" value="RNaseH_sf"/>
</dbReference>
<evidence type="ECO:0000313" key="1">
    <source>
        <dbReference type="EMBL" id="GAU43853.1"/>
    </source>
</evidence>
<gene>
    <name evidence="1" type="ORF">TSUD_174720</name>
</gene>
<name>A0A2Z6NPA0_TRISU</name>
<sequence length="228" mass="26985">MSSTKVMSFELNGKKIKTTVTNEVIVINERILSFLQPTNNHGTKVIGFDFEWHPITHFESARINPQTDHFGSDKNSPPPSPATPATFQLFRRKKNCSSLWWRDLNAIRRIQGRGGTGWFEDHLRREVGDGKDSYFWNDPWVDGDTLNILFRRLYDLSLDRESRVAEMIVEEEGDKKINWRWRRRLFQWEKEMVEVCSGLVLEVKRTESDCWKWMDDIYSVKEAYHLLI</sequence>
<dbReference type="EMBL" id="DF973998">
    <property type="protein sequence ID" value="GAU43853.1"/>
    <property type="molecule type" value="Genomic_DNA"/>
</dbReference>
<dbReference type="AlphaFoldDB" id="A0A2Z6NPA0"/>
<dbReference type="PANTHER" id="PTHR36617">
    <property type="entry name" value="PROTEIN, PUTATIVE-RELATED"/>
    <property type="match status" value="1"/>
</dbReference>
<accession>A0A2Z6NPA0</accession>